<dbReference type="Proteomes" id="UP000076532">
    <property type="component" value="Unassembled WGS sequence"/>
</dbReference>
<dbReference type="EMBL" id="KV417596">
    <property type="protein sequence ID" value="KZP16203.1"/>
    <property type="molecule type" value="Genomic_DNA"/>
</dbReference>
<evidence type="ECO:0000313" key="3">
    <source>
        <dbReference type="Proteomes" id="UP000076532"/>
    </source>
</evidence>
<proteinExistence type="predicted"/>
<sequence length="56" mass="5872">MSEGSAPPNHCAPTSPSSTSSSSSPASSSRHPPTPTNRPRRSAPREKEQGWQAQEG</sequence>
<keyword evidence="3" id="KW-1185">Reference proteome</keyword>
<feature type="region of interest" description="Disordered" evidence="1">
    <location>
        <begin position="1"/>
        <end position="56"/>
    </location>
</feature>
<accession>A0A166EX25</accession>
<feature type="compositionally biased region" description="Low complexity" evidence="1">
    <location>
        <begin position="13"/>
        <end position="31"/>
    </location>
</feature>
<gene>
    <name evidence="2" type="ORF">FIBSPDRAFT_866239</name>
</gene>
<reference evidence="2 3" key="1">
    <citation type="journal article" date="2016" name="Mol. Biol. Evol.">
        <title>Comparative Genomics of Early-Diverging Mushroom-Forming Fungi Provides Insights into the Origins of Lignocellulose Decay Capabilities.</title>
        <authorList>
            <person name="Nagy L.G."/>
            <person name="Riley R."/>
            <person name="Tritt A."/>
            <person name="Adam C."/>
            <person name="Daum C."/>
            <person name="Floudas D."/>
            <person name="Sun H."/>
            <person name="Yadav J.S."/>
            <person name="Pangilinan J."/>
            <person name="Larsson K.H."/>
            <person name="Matsuura K."/>
            <person name="Barry K."/>
            <person name="Labutti K."/>
            <person name="Kuo R."/>
            <person name="Ohm R.A."/>
            <person name="Bhattacharya S.S."/>
            <person name="Shirouzu T."/>
            <person name="Yoshinaga Y."/>
            <person name="Martin F.M."/>
            <person name="Grigoriev I.V."/>
            <person name="Hibbett D.S."/>
        </authorList>
    </citation>
    <scope>NUCLEOTIDE SEQUENCE [LARGE SCALE GENOMIC DNA]</scope>
    <source>
        <strain evidence="2 3">CBS 109695</strain>
    </source>
</reference>
<evidence type="ECO:0000313" key="2">
    <source>
        <dbReference type="EMBL" id="KZP16203.1"/>
    </source>
</evidence>
<organism evidence="2 3">
    <name type="scientific">Athelia psychrophila</name>
    <dbReference type="NCBI Taxonomy" id="1759441"/>
    <lineage>
        <taxon>Eukaryota</taxon>
        <taxon>Fungi</taxon>
        <taxon>Dikarya</taxon>
        <taxon>Basidiomycota</taxon>
        <taxon>Agaricomycotina</taxon>
        <taxon>Agaricomycetes</taxon>
        <taxon>Agaricomycetidae</taxon>
        <taxon>Atheliales</taxon>
        <taxon>Atheliaceae</taxon>
        <taxon>Athelia</taxon>
    </lineage>
</organism>
<evidence type="ECO:0000256" key="1">
    <source>
        <dbReference type="SAM" id="MobiDB-lite"/>
    </source>
</evidence>
<dbReference type="AlphaFoldDB" id="A0A166EX25"/>
<name>A0A166EX25_9AGAM</name>
<protein>
    <submittedName>
        <fullName evidence="2">Uncharacterized protein</fullName>
    </submittedName>
</protein>